<keyword evidence="3" id="KW-1185">Reference proteome</keyword>
<evidence type="ECO:0000256" key="1">
    <source>
        <dbReference type="SAM" id="MobiDB-lite"/>
    </source>
</evidence>
<reference evidence="2 3" key="1">
    <citation type="submission" date="2021-01" db="EMBL/GenBank/DDBJ databases">
        <title>Genomic Encyclopedia of Type Strains, Phase IV (KMG-IV): sequencing the most valuable type-strain genomes for metagenomic binning, comparative biology and taxonomic classification.</title>
        <authorList>
            <person name="Goeker M."/>
        </authorList>
    </citation>
    <scope>NUCLEOTIDE SEQUENCE [LARGE SCALE GENOMIC DNA]</scope>
    <source>
        <strain evidence="2 3">DSM 23711</strain>
    </source>
</reference>
<evidence type="ECO:0000313" key="3">
    <source>
        <dbReference type="Proteomes" id="UP001296943"/>
    </source>
</evidence>
<comment type="caution">
    <text evidence="2">The sequence shown here is derived from an EMBL/GenBank/DDBJ whole genome shotgun (WGS) entry which is preliminary data.</text>
</comment>
<feature type="compositionally biased region" description="Basic and acidic residues" evidence="1">
    <location>
        <begin position="38"/>
        <end position="62"/>
    </location>
</feature>
<dbReference type="RefSeq" id="WP_204499054.1">
    <property type="nucleotide sequence ID" value="NZ_JAFBDR010000009.1"/>
</dbReference>
<organism evidence="2 3">
    <name type="scientific">Aquibacillus albus</name>
    <dbReference type="NCBI Taxonomy" id="1168171"/>
    <lineage>
        <taxon>Bacteria</taxon>
        <taxon>Bacillati</taxon>
        <taxon>Bacillota</taxon>
        <taxon>Bacilli</taxon>
        <taxon>Bacillales</taxon>
        <taxon>Bacillaceae</taxon>
        <taxon>Aquibacillus</taxon>
    </lineage>
</organism>
<gene>
    <name evidence="2" type="ORF">JOC48_001933</name>
</gene>
<name>A0ABS2MZZ7_9BACI</name>
<dbReference type="Proteomes" id="UP001296943">
    <property type="component" value="Unassembled WGS sequence"/>
</dbReference>
<dbReference type="EMBL" id="JAFBDR010000009">
    <property type="protein sequence ID" value="MBM7571437.1"/>
    <property type="molecule type" value="Genomic_DNA"/>
</dbReference>
<evidence type="ECO:0008006" key="4">
    <source>
        <dbReference type="Google" id="ProtNLM"/>
    </source>
</evidence>
<accession>A0ABS2MZZ7</accession>
<protein>
    <recommendedName>
        <fullName evidence="4">DUF4025 domain-containing protein</fullName>
    </recommendedName>
</protein>
<proteinExistence type="predicted"/>
<feature type="region of interest" description="Disordered" evidence="1">
    <location>
        <begin position="34"/>
        <end position="62"/>
    </location>
</feature>
<sequence>MSKKEKRKDERYEGREKYELDVDRYINEGLAGGTVASMDDRTQIEEARDLPKENEEFPYKRD</sequence>
<evidence type="ECO:0000313" key="2">
    <source>
        <dbReference type="EMBL" id="MBM7571437.1"/>
    </source>
</evidence>